<keyword evidence="1" id="KW-0732">Signal</keyword>
<gene>
    <name evidence="2" type="ORF">GM920_23310</name>
</gene>
<name>A0ABR6F2W2_9SPHI</name>
<sequence>MKRIQLTLLLILVATSALFAQEFKLKGNIKDTNGDAVPFASVYVKNTTKGTSANVDGIYALALNKGTFVIIYKAIGFKAVEKNITIAEENIENVVLTPESFTLSGVTIDGNAEDPAYEIIRQAIKRRKQHLTEVPAYTADVYIKGVQKLVGAPKKFFGRDIQKTLNLDTNRKGILYLSESTSLFSFELPDKVHEEMISSKVAGRNNAFSFNKASDLIINFYQNILLENTLSARGFVSPIADNALSFYKYKLLGMVTENGKTVNKIEVIPKRGHDPVFNGIIYIIDDSYHLVNANVYLTKGSGINLLDTLQISQQFLKVEKTYMPSNINFQFKGNVLGFKFEGYYVGVYSNYNIQPKFPKNYFNGEILKVTKAVNKKDSLFWLNSRPIPLTPEESRDYIRKDSIAALKTSKHYLDSVERENNKLGPFKLLIGGYSLNNRYDKKSLRFDPILPALFYNTVEGFGMRYGITYTKQMEYGEFYQIRPEIRYGLSNKELTASISGTYYYDAVKRASITASAGSGIFDLNNLGSMSLLGNSINSLLFETNYSKFYKKEFVNIGTNRELANGLMGSLKLHYSRNYNLVNTTHFRIRDVPEEAFTSNNPFTPEVETPLFPTYESFSAEASLKYTFGQNYMTMPDRKIYLQSKYPSISLSYKKGIKGIMSSDVDYDLISAEIYQNRISSGLWGYSSVVIGAGKFLNNNQLYYPEFKHFSGNNSLFSVPEMRKFLFLDFYLFSTDREYFEAHFEHNFSGRFSSKIPILRKLKLEELVGVSYLSQPLKRNYTEFYFGLQRLIFRAAYGFAYDGNKRVNHGFRLSYGF</sequence>
<dbReference type="Pfam" id="PF13715">
    <property type="entry name" value="CarbopepD_reg_2"/>
    <property type="match status" value="1"/>
</dbReference>
<dbReference type="Pfam" id="PF18939">
    <property type="entry name" value="DUF5686"/>
    <property type="match status" value="1"/>
</dbReference>
<dbReference type="Gene3D" id="2.50.20.10">
    <property type="entry name" value="Lipoprotein localisation LolA/LolB/LppX"/>
    <property type="match status" value="1"/>
</dbReference>
<dbReference type="InterPro" id="IPR043741">
    <property type="entry name" value="DUF5686"/>
</dbReference>
<evidence type="ECO:0000256" key="1">
    <source>
        <dbReference type="SAM" id="SignalP"/>
    </source>
</evidence>
<dbReference type="Proteomes" id="UP000636110">
    <property type="component" value="Unassembled WGS sequence"/>
</dbReference>
<keyword evidence="3" id="KW-1185">Reference proteome</keyword>
<organism evidence="2 3">
    <name type="scientific">Pedobacter gandavensis</name>
    <dbReference type="NCBI Taxonomy" id="2679963"/>
    <lineage>
        <taxon>Bacteria</taxon>
        <taxon>Pseudomonadati</taxon>
        <taxon>Bacteroidota</taxon>
        <taxon>Sphingobacteriia</taxon>
        <taxon>Sphingobacteriales</taxon>
        <taxon>Sphingobacteriaceae</taxon>
        <taxon>Pedobacter</taxon>
    </lineage>
</organism>
<evidence type="ECO:0000313" key="3">
    <source>
        <dbReference type="Proteomes" id="UP000636110"/>
    </source>
</evidence>
<reference evidence="2 3" key="1">
    <citation type="submission" date="2019-11" db="EMBL/GenBank/DDBJ databases">
        <title>Description of Pedobacter sp. LMG 31462T.</title>
        <authorList>
            <person name="Carlier A."/>
            <person name="Qi S."/>
            <person name="Vandamme P."/>
        </authorList>
    </citation>
    <scope>NUCLEOTIDE SEQUENCE [LARGE SCALE GENOMIC DNA]</scope>
    <source>
        <strain evidence="2 3">LMG 31462</strain>
    </source>
</reference>
<feature type="signal peptide" evidence="1">
    <location>
        <begin position="1"/>
        <end position="20"/>
    </location>
</feature>
<evidence type="ECO:0000313" key="2">
    <source>
        <dbReference type="EMBL" id="MBB2151840.1"/>
    </source>
</evidence>
<feature type="chain" id="PRO_5046894278" evidence="1">
    <location>
        <begin position="21"/>
        <end position="816"/>
    </location>
</feature>
<dbReference type="RefSeq" id="WP_182961822.1">
    <property type="nucleotide sequence ID" value="NZ_WNXC01000012.1"/>
</dbReference>
<dbReference type="Gene3D" id="2.60.40.1120">
    <property type="entry name" value="Carboxypeptidase-like, regulatory domain"/>
    <property type="match status" value="1"/>
</dbReference>
<protein>
    <submittedName>
        <fullName evidence="2">Carboxypeptidase-like regulatory domain-containing protein</fullName>
    </submittedName>
</protein>
<proteinExistence type="predicted"/>
<accession>A0ABR6F2W2</accession>
<dbReference type="EMBL" id="WNXC01000012">
    <property type="protein sequence ID" value="MBB2151840.1"/>
    <property type="molecule type" value="Genomic_DNA"/>
</dbReference>
<comment type="caution">
    <text evidence="2">The sequence shown here is derived from an EMBL/GenBank/DDBJ whole genome shotgun (WGS) entry which is preliminary data.</text>
</comment>
<dbReference type="SUPFAM" id="SSF49464">
    <property type="entry name" value="Carboxypeptidase regulatory domain-like"/>
    <property type="match status" value="1"/>
</dbReference>
<dbReference type="InterPro" id="IPR008969">
    <property type="entry name" value="CarboxyPept-like_regulatory"/>
</dbReference>